<dbReference type="EMBL" id="ML119059">
    <property type="protein sequence ID" value="ROT36393.1"/>
    <property type="molecule type" value="Genomic_DNA"/>
</dbReference>
<dbReference type="GeneID" id="39578489"/>
<keyword evidence="3" id="KW-1185">Reference proteome</keyword>
<feature type="compositionally biased region" description="Basic and acidic residues" evidence="1">
    <location>
        <begin position="156"/>
        <end position="170"/>
    </location>
</feature>
<feature type="region of interest" description="Disordered" evidence="1">
    <location>
        <begin position="1"/>
        <end position="25"/>
    </location>
</feature>
<dbReference type="OrthoDB" id="5408734at2759"/>
<sequence length="184" mass="20486">MSQNMTDEELDRDWQPNGRRPQSTLARSFSQELGDIFRIENSVNDLDERLGERKKNVKSQETELEALERRIREMEQRLKRGSIIGHPRPALPTADADPTANRANDGAQAQPPPPPPKDDSSVPADKPRSRPGTARQNQPPAPSSANMPPTPTASEGEYHFVGKDDLDDHFPLCPVIPPSEPLTR</sequence>
<proteinExistence type="predicted"/>
<dbReference type="RefSeq" id="XP_028464199.1">
    <property type="nucleotide sequence ID" value="XM_028610011.1"/>
</dbReference>
<feature type="region of interest" description="Disordered" evidence="1">
    <location>
        <begin position="78"/>
        <end position="184"/>
    </location>
</feature>
<feature type="compositionally biased region" description="Basic and acidic residues" evidence="1">
    <location>
        <begin position="116"/>
        <end position="128"/>
    </location>
</feature>
<protein>
    <submittedName>
        <fullName evidence="2">Uncharacterized protein</fullName>
    </submittedName>
</protein>
<feature type="compositionally biased region" description="Acidic residues" evidence="1">
    <location>
        <begin position="1"/>
        <end position="11"/>
    </location>
</feature>
<evidence type="ECO:0000313" key="3">
    <source>
        <dbReference type="Proteomes" id="UP000272025"/>
    </source>
</evidence>
<gene>
    <name evidence="2" type="ORF">SODALDRAFT_325737</name>
</gene>
<organism evidence="2 3">
    <name type="scientific">Sodiomyces alkalinus (strain CBS 110278 / VKM F-3762 / F11)</name>
    <name type="common">Alkaliphilic filamentous fungus</name>
    <dbReference type="NCBI Taxonomy" id="1314773"/>
    <lineage>
        <taxon>Eukaryota</taxon>
        <taxon>Fungi</taxon>
        <taxon>Dikarya</taxon>
        <taxon>Ascomycota</taxon>
        <taxon>Pezizomycotina</taxon>
        <taxon>Sordariomycetes</taxon>
        <taxon>Hypocreomycetidae</taxon>
        <taxon>Glomerellales</taxon>
        <taxon>Plectosphaerellaceae</taxon>
        <taxon>Sodiomyces</taxon>
    </lineage>
</organism>
<reference evidence="2 3" key="1">
    <citation type="journal article" date="2018" name="Mol. Ecol.">
        <title>The obligate alkalophilic soda-lake fungus Sodiomyces alkalinus has shifted to a protein diet.</title>
        <authorList>
            <person name="Grum-Grzhimaylo A.A."/>
            <person name="Falkoski D.L."/>
            <person name="van den Heuvel J."/>
            <person name="Valero-Jimenez C.A."/>
            <person name="Min B."/>
            <person name="Choi I.G."/>
            <person name="Lipzen A."/>
            <person name="Daum C.G."/>
            <person name="Aanen D.K."/>
            <person name="Tsang A."/>
            <person name="Henrissat B."/>
            <person name="Bilanenko E.N."/>
            <person name="de Vries R.P."/>
            <person name="van Kan J.A.L."/>
            <person name="Grigoriev I.V."/>
            <person name="Debets A.J.M."/>
        </authorList>
    </citation>
    <scope>NUCLEOTIDE SEQUENCE [LARGE SCALE GENOMIC DNA]</scope>
    <source>
        <strain evidence="2 3">F11</strain>
    </source>
</reference>
<evidence type="ECO:0000256" key="1">
    <source>
        <dbReference type="SAM" id="MobiDB-lite"/>
    </source>
</evidence>
<feature type="compositionally biased region" description="Pro residues" evidence="1">
    <location>
        <begin position="174"/>
        <end position="184"/>
    </location>
</feature>
<evidence type="ECO:0000313" key="2">
    <source>
        <dbReference type="EMBL" id="ROT36393.1"/>
    </source>
</evidence>
<dbReference type="Proteomes" id="UP000272025">
    <property type="component" value="Unassembled WGS sequence"/>
</dbReference>
<feature type="compositionally biased region" description="Polar residues" evidence="1">
    <location>
        <begin position="134"/>
        <end position="147"/>
    </location>
</feature>
<accession>A0A3N2PPG4</accession>
<feature type="compositionally biased region" description="Low complexity" evidence="1">
    <location>
        <begin position="87"/>
        <end position="100"/>
    </location>
</feature>
<dbReference type="AlphaFoldDB" id="A0A3N2PPG4"/>
<name>A0A3N2PPG4_SODAK</name>